<evidence type="ECO:0000313" key="3">
    <source>
        <dbReference type="EMBL" id="CCF48815.1"/>
    </source>
</evidence>
<feature type="compositionally biased region" description="Pro residues" evidence="1">
    <location>
        <begin position="439"/>
        <end position="448"/>
    </location>
</feature>
<reference evidence="3 4" key="1">
    <citation type="journal article" date="2012" name="Plant Cell">
        <title>Genome comparison of barley and maize smut fungi reveals targeted loss of RNA silencing components and species-specific presence of transposable elements.</title>
        <authorList>
            <person name="Laurie J.D."/>
            <person name="Ali S."/>
            <person name="Linning R."/>
            <person name="Mannhaupt G."/>
            <person name="Wong P."/>
            <person name="Gueldener U."/>
            <person name="Muensterkoetter M."/>
            <person name="Moore R."/>
            <person name="Kahmann R."/>
            <person name="Bakkeren G."/>
            <person name="Schirawski J."/>
        </authorList>
    </citation>
    <scope>NUCLEOTIDE SEQUENCE [LARGE SCALE GENOMIC DNA]</scope>
    <source>
        <strain evidence="4">Uh4875-4</strain>
    </source>
</reference>
<dbReference type="AlphaFoldDB" id="I2FPH2"/>
<feature type="region of interest" description="Disordered" evidence="1">
    <location>
        <begin position="490"/>
        <end position="523"/>
    </location>
</feature>
<gene>
    <name evidence="3" type="ORF">UHOR_08860</name>
</gene>
<keyword evidence="2" id="KW-0732">Signal</keyword>
<protein>
    <recommendedName>
        <fullName evidence="5">Peptidase A1 domain-containing protein</fullName>
    </recommendedName>
</protein>
<dbReference type="HOGENOM" id="CLU_485851_0_0_1"/>
<comment type="caution">
    <text evidence="3">The sequence shown here is derived from an EMBL/GenBank/DDBJ whole genome shotgun (WGS) entry which is preliminary data.</text>
</comment>
<accession>I2FPH2</accession>
<organism evidence="3 4">
    <name type="scientific">Ustilago hordei</name>
    <name type="common">Barley covered smut fungus</name>
    <dbReference type="NCBI Taxonomy" id="120017"/>
    <lineage>
        <taxon>Eukaryota</taxon>
        <taxon>Fungi</taxon>
        <taxon>Dikarya</taxon>
        <taxon>Basidiomycota</taxon>
        <taxon>Ustilaginomycotina</taxon>
        <taxon>Ustilaginomycetes</taxon>
        <taxon>Ustilaginales</taxon>
        <taxon>Ustilaginaceae</taxon>
        <taxon>Ustilago</taxon>
    </lineage>
</organism>
<dbReference type="OMA" id="KTICAGH"/>
<name>I2FPH2_USTHO</name>
<feature type="compositionally biased region" description="Pro residues" evidence="1">
    <location>
        <begin position="490"/>
        <end position="503"/>
    </location>
</feature>
<dbReference type="SUPFAM" id="SSF50630">
    <property type="entry name" value="Acid proteases"/>
    <property type="match status" value="1"/>
</dbReference>
<feature type="region of interest" description="Disordered" evidence="1">
    <location>
        <begin position="162"/>
        <end position="192"/>
    </location>
</feature>
<keyword evidence="4" id="KW-1185">Reference proteome</keyword>
<feature type="compositionally biased region" description="Low complexity" evidence="1">
    <location>
        <begin position="181"/>
        <end position="191"/>
    </location>
</feature>
<dbReference type="Gene3D" id="2.40.70.10">
    <property type="entry name" value="Acid Proteases"/>
    <property type="match status" value="1"/>
</dbReference>
<proteinExistence type="predicted"/>
<evidence type="ECO:0000256" key="2">
    <source>
        <dbReference type="SAM" id="SignalP"/>
    </source>
</evidence>
<dbReference type="Proteomes" id="UP000006174">
    <property type="component" value="Unassembled WGS sequence"/>
</dbReference>
<feature type="compositionally biased region" description="Basic and acidic residues" evidence="1">
    <location>
        <begin position="455"/>
        <end position="465"/>
    </location>
</feature>
<dbReference type="InterPro" id="IPR021109">
    <property type="entry name" value="Peptidase_aspartic_dom_sf"/>
</dbReference>
<dbReference type="eggNOG" id="ENOG502REAT">
    <property type="taxonomic scope" value="Eukaryota"/>
</dbReference>
<feature type="region of interest" description="Disordered" evidence="1">
    <location>
        <begin position="439"/>
        <end position="467"/>
    </location>
</feature>
<evidence type="ECO:0000256" key="1">
    <source>
        <dbReference type="SAM" id="MobiDB-lite"/>
    </source>
</evidence>
<feature type="chain" id="PRO_5003658814" description="Peptidase A1 domain-containing protein" evidence="2">
    <location>
        <begin position="23"/>
        <end position="579"/>
    </location>
</feature>
<evidence type="ECO:0008006" key="5">
    <source>
        <dbReference type="Google" id="ProtNLM"/>
    </source>
</evidence>
<sequence>MRVASLSLPLLLLLLSPNPALADKHNLVCPLTYSPESQLLTASVSIGTPASTYNLVVDTGSPFFVIQSGSFHSTSSTYDPDPTSDGVEMGGGYMTTNPDPRKDAGPVKPKMKFMLDTGFLNEGSGQRAGGGAMGGNLTISLSDLGGQLKGANGILGLSPSMDHISQPPMSQKGQRHRHNTAAQGQEAGQAEDPSFLHSFLSSDHKEKLGMKGDSHFYLAFSPSNPPTGELVFPLSGDSLPRSIPTYSYGDAIAIDPSSGSTYPAHPFWGLAHRRDLSFLMDSAIVPDIQIDALLFDSGTSGIIAPPSEVEKIFKAAKSRINTIPPPKGSGVITGQAKCSEGLKFGFGIGDKQASFLSIRPKTSDQQMGANRMRYSEADTSEASENPLLIWKSYIDAGVNVYLSGLQNTLGLISVNLKKRHMVKLMKREFFMLLGKKVPFTPPPPPRAKSPPASEPKAKSDAKDLSSQDNVVKLKKREFFLLKLLGQKVPVFPPPPANPPPAPKPKVQSGGERPSSQTNNGGQVEDMCEVTLVGSPQVEQMFPANGKDFKPWILGMEFFQENLMYFNLDSAQTVIVPRNE</sequence>
<feature type="signal peptide" evidence="2">
    <location>
        <begin position="1"/>
        <end position="22"/>
    </location>
</feature>
<dbReference type="EMBL" id="CAGI01000137">
    <property type="protein sequence ID" value="CCF48815.1"/>
    <property type="molecule type" value="Genomic_DNA"/>
</dbReference>
<evidence type="ECO:0000313" key="4">
    <source>
        <dbReference type="Proteomes" id="UP000006174"/>
    </source>
</evidence>